<organism evidence="2 3">
    <name type="scientific">Sulfurovum indicum</name>
    <dbReference type="NCBI Taxonomy" id="2779528"/>
    <lineage>
        <taxon>Bacteria</taxon>
        <taxon>Pseudomonadati</taxon>
        <taxon>Campylobacterota</taxon>
        <taxon>Epsilonproteobacteria</taxon>
        <taxon>Campylobacterales</taxon>
        <taxon>Sulfurovaceae</taxon>
        <taxon>Sulfurovum</taxon>
    </lineage>
</organism>
<dbReference type="RefSeq" id="WP_197547683.1">
    <property type="nucleotide sequence ID" value="NZ_CP063164.1"/>
</dbReference>
<dbReference type="SUPFAM" id="SSF56112">
    <property type="entry name" value="Protein kinase-like (PK-like)"/>
    <property type="match status" value="1"/>
</dbReference>
<accession>A0A7M1S1Q6</accession>
<dbReference type="Gene3D" id="3.90.1200.10">
    <property type="match status" value="1"/>
</dbReference>
<evidence type="ECO:0000313" key="3">
    <source>
        <dbReference type="Proteomes" id="UP000595074"/>
    </source>
</evidence>
<evidence type="ECO:0000313" key="2">
    <source>
        <dbReference type="EMBL" id="QOR61012.1"/>
    </source>
</evidence>
<dbReference type="Proteomes" id="UP000595074">
    <property type="component" value="Chromosome"/>
</dbReference>
<gene>
    <name evidence="2" type="ORF">IMZ28_05965</name>
</gene>
<evidence type="ECO:0000259" key="1">
    <source>
        <dbReference type="Pfam" id="PF01636"/>
    </source>
</evidence>
<keyword evidence="2" id="KW-0808">Transferase</keyword>
<dbReference type="InterPro" id="IPR011009">
    <property type="entry name" value="Kinase-like_dom_sf"/>
</dbReference>
<keyword evidence="3" id="KW-1185">Reference proteome</keyword>
<feature type="domain" description="Aminoglycoside phosphotransferase" evidence="1">
    <location>
        <begin position="19"/>
        <end position="236"/>
    </location>
</feature>
<protein>
    <submittedName>
        <fullName evidence="2">Phosphotransferase</fullName>
    </submittedName>
</protein>
<name>A0A7M1S1Q6_9BACT</name>
<proteinExistence type="predicted"/>
<dbReference type="Gene3D" id="3.30.200.20">
    <property type="entry name" value="Phosphorylase Kinase, domain 1"/>
    <property type="match status" value="1"/>
</dbReference>
<dbReference type="KEGG" id="sinu:IMZ28_05965"/>
<dbReference type="AlphaFoldDB" id="A0A7M1S1Q6"/>
<dbReference type="EMBL" id="CP063164">
    <property type="protein sequence ID" value="QOR61012.1"/>
    <property type="molecule type" value="Genomic_DNA"/>
</dbReference>
<dbReference type="GO" id="GO:0016740">
    <property type="term" value="F:transferase activity"/>
    <property type="evidence" value="ECO:0007669"/>
    <property type="project" value="UniProtKB-KW"/>
</dbReference>
<dbReference type="Pfam" id="PF01636">
    <property type="entry name" value="APH"/>
    <property type="match status" value="1"/>
</dbReference>
<sequence>MSSNEVLEEWLERYGIEAELKPLTGDASLRKYYRIEESFHSGIIMDASAQPESVKPFVDIGHRLYEAEVRTPKVNAFDLEQGFVFMEDMGDRHFYDVIEEEGIHYYPQAIDTIVKMQYTDTDGLPDYDRDFLLAEMSLMQEWYLDKYLGLSLSPDQKTVLEETFEKIADVVLEQPQGFFVHRDFHSRNLMFDCSDKIVVIDFQDARAGAVTYDPVSLLRDVYVELDAAEVERLALYFRDIKGLDVDDETFMKWFDFTGLQRHIKILGIFARLALRDGKEWYLKDIPLTLKYIKEVGGKYLQTHALTALLDQFEL</sequence>
<reference evidence="2 3" key="1">
    <citation type="submission" date="2020-10" db="EMBL/GenBank/DDBJ databases">
        <title>The genome of sulfurovum sp.</title>
        <authorList>
            <person name="Xie S."/>
            <person name="Shao Z."/>
            <person name="Jiang L."/>
        </authorList>
    </citation>
    <scope>NUCLEOTIDE SEQUENCE [LARGE SCALE GENOMIC DNA]</scope>
    <source>
        <strain evidence="2 3">ST-419</strain>
    </source>
</reference>
<dbReference type="InterPro" id="IPR002575">
    <property type="entry name" value="Aminoglycoside_PTrfase"/>
</dbReference>